<dbReference type="AlphaFoldDB" id="A0A0F9N5P4"/>
<organism evidence="1">
    <name type="scientific">marine sediment metagenome</name>
    <dbReference type="NCBI Taxonomy" id="412755"/>
    <lineage>
        <taxon>unclassified sequences</taxon>
        <taxon>metagenomes</taxon>
        <taxon>ecological metagenomes</taxon>
    </lineage>
</organism>
<gene>
    <name evidence="1" type="ORF">LCGC14_1302950</name>
</gene>
<evidence type="ECO:0000313" key="1">
    <source>
        <dbReference type="EMBL" id="KKM84070.1"/>
    </source>
</evidence>
<protein>
    <submittedName>
        <fullName evidence="1">Uncharacterized protein</fullName>
    </submittedName>
</protein>
<accession>A0A0F9N5P4</accession>
<proteinExistence type="predicted"/>
<sequence>MKRGRTIDIQGTLLDYFSDESLLNTLVLSRSSTQFTSYAPDSLNKLGGFWIDKRIGNYSTYIDEDFFFLPSGNGELVAIDKFSGIEMVLFDLGAAVSVGVCDSPGGLFVLTGTPINNGKSIDIDLCVCLCDKITGQKQFQSQSMDGNFLPMVFDENLWVLVGKTIYKYSSECELRSKADLKITPKFPVVVSENYVAVASDLGAMEIFSRNNLQISSRILVKKNSSPPIKTGYDRISWFAGSELYSVDLSTGHMELVVDLKSNIASTPLYEKYLFVCDEIGNLIRINLEEKTVKRLHLGNQPLWKPVLCDKYIFVAAKNKLYQIEV</sequence>
<dbReference type="InterPro" id="IPR011047">
    <property type="entry name" value="Quinoprotein_ADH-like_sf"/>
</dbReference>
<dbReference type="InterPro" id="IPR015943">
    <property type="entry name" value="WD40/YVTN_repeat-like_dom_sf"/>
</dbReference>
<dbReference type="SUPFAM" id="SSF50998">
    <property type="entry name" value="Quinoprotein alcohol dehydrogenase-like"/>
    <property type="match status" value="1"/>
</dbReference>
<name>A0A0F9N5P4_9ZZZZ</name>
<comment type="caution">
    <text evidence="1">The sequence shown here is derived from an EMBL/GenBank/DDBJ whole genome shotgun (WGS) entry which is preliminary data.</text>
</comment>
<dbReference type="Gene3D" id="2.130.10.10">
    <property type="entry name" value="YVTN repeat-like/Quinoprotein amine dehydrogenase"/>
    <property type="match status" value="1"/>
</dbReference>
<reference evidence="1" key="1">
    <citation type="journal article" date="2015" name="Nature">
        <title>Complex archaea that bridge the gap between prokaryotes and eukaryotes.</title>
        <authorList>
            <person name="Spang A."/>
            <person name="Saw J.H."/>
            <person name="Jorgensen S.L."/>
            <person name="Zaremba-Niedzwiedzka K."/>
            <person name="Martijn J."/>
            <person name="Lind A.E."/>
            <person name="van Eijk R."/>
            <person name="Schleper C."/>
            <person name="Guy L."/>
            <person name="Ettema T.J."/>
        </authorList>
    </citation>
    <scope>NUCLEOTIDE SEQUENCE</scope>
</reference>
<dbReference type="EMBL" id="LAZR01007620">
    <property type="protein sequence ID" value="KKM84070.1"/>
    <property type="molecule type" value="Genomic_DNA"/>
</dbReference>